<sequence length="513" mass="55633">MQFSSSHKPDKQDCYYLLLDSESPAAKEGQRRHEELWHKQASEVASQKHTDLPGVSLQRKKPRFNKYALTGAILASTNSILLGYDIGVMSGAILYIRDNLNITSIQVEVLVGSLNVCSLIGSLAAGKTSDCIGRRYTIVLAAATFLLGALLMGLAPSFLFLMAGRVVSGIGVVFINFGILLGYISNYALSGLPEHINWRLMLGLAALPAIAVAFGVIAMPESPRWLVMKGRFADAKQALIKTSDSVEEAEFRLNEMTRTIADLGHAASSNNWQGQGVWKELLLRPSRPLRRILIAAIGVNFFMQASGNDAVVYYSPEVFKDAGINSKKQLVGVTVIMGIAKTSFVLISALYLDHFGRRPLLMLGSTGMVVSLAVLGLGSKYLDQSDIKPAWAIALCVIAVCAAVSFFSIGPGPITWVYSSEIFPTKFRAQGSSLAISVNRLVSGIVAMSFLSISRAVTFGGMFFILAGIMAVGTVFFYFFLPETKGKSLEDIGLLFEDKAHENHTLDRPISLI</sequence>
<gene>
    <name evidence="1" type="ORF">KPL71_000747</name>
</gene>
<proteinExistence type="predicted"/>
<reference evidence="2" key="1">
    <citation type="journal article" date="2023" name="Hortic. Res.">
        <title>A chromosome-level phased genome enabling allele-level studies in sweet orange: a case study on citrus Huanglongbing tolerance.</title>
        <authorList>
            <person name="Wu B."/>
            <person name="Yu Q."/>
            <person name="Deng Z."/>
            <person name="Duan Y."/>
            <person name="Luo F."/>
            <person name="Gmitter F. Jr."/>
        </authorList>
    </citation>
    <scope>NUCLEOTIDE SEQUENCE [LARGE SCALE GENOMIC DNA]</scope>
    <source>
        <strain evidence="2">cv. Valencia</strain>
    </source>
</reference>
<keyword evidence="2" id="KW-1185">Reference proteome</keyword>
<evidence type="ECO:0000313" key="1">
    <source>
        <dbReference type="EMBL" id="KAH9800649.1"/>
    </source>
</evidence>
<name>A0ACB8NS68_CITSI</name>
<comment type="caution">
    <text evidence="1">The sequence shown here is derived from an EMBL/GenBank/DDBJ whole genome shotgun (WGS) entry which is preliminary data.</text>
</comment>
<accession>A0ACB8NS68</accession>
<evidence type="ECO:0000313" key="2">
    <source>
        <dbReference type="Proteomes" id="UP000829398"/>
    </source>
</evidence>
<dbReference type="EMBL" id="CM039170">
    <property type="protein sequence ID" value="KAH9800649.1"/>
    <property type="molecule type" value="Genomic_DNA"/>
</dbReference>
<dbReference type="Proteomes" id="UP000829398">
    <property type="component" value="Chromosome 1"/>
</dbReference>
<organism evidence="1 2">
    <name type="scientific">Citrus sinensis</name>
    <name type="common">Sweet orange</name>
    <name type="synonym">Citrus aurantium var. sinensis</name>
    <dbReference type="NCBI Taxonomy" id="2711"/>
    <lineage>
        <taxon>Eukaryota</taxon>
        <taxon>Viridiplantae</taxon>
        <taxon>Streptophyta</taxon>
        <taxon>Embryophyta</taxon>
        <taxon>Tracheophyta</taxon>
        <taxon>Spermatophyta</taxon>
        <taxon>Magnoliopsida</taxon>
        <taxon>eudicotyledons</taxon>
        <taxon>Gunneridae</taxon>
        <taxon>Pentapetalae</taxon>
        <taxon>rosids</taxon>
        <taxon>malvids</taxon>
        <taxon>Sapindales</taxon>
        <taxon>Rutaceae</taxon>
        <taxon>Aurantioideae</taxon>
        <taxon>Citrus</taxon>
    </lineage>
</organism>
<protein>
    <submittedName>
        <fullName evidence="1">Polyol transporter 5</fullName>
    </submittedName>
</protein>